<dbReference type="PANTHER" id="PTHR10788">
    <property type="entry name" value="TREHALOSE-6-PHOSPHATE SYNTHASE"/>
    <property type="match status" value="1"/>
</dbReference>
<feature type="non-terminal residue" evidence="2">
    <location>
        <position position="139"/>
    </location>
</feature>
<keyword evidence="3" id="KW-1185">Reference proteome</keyword>
<organism evidence="2 3">
    <name type="scientific">Polarella glacialis</name>
    <name type="common">Dinoflagellate</name>
    <dbReference type="NCBI Taxonomy" id="89957"/>
    <lineage>
        <taxon>Eukaryota</taxon>
        <taxon>Sar</taxon>
        <taxon>Alveolata</taxon>
        <taxon>Dinophyceae</taxon>
        <taxon>Suessiales</taxon>
        <taxon>Suessiaceae</taxon>
        <taxon>Polarella</taxon>
    </lineage>
</organism>
<dbReference type="GO" id="GO:0003825">
    <property type="term" value="F:alpha,alpha-trehalose-phosphate synthase (UDP-forming) activity"/>
    <property type="evidence" value="ECO:0007669"/>
    <property type="project" value="TreeGrafter"/>
</dbReference>
<evidence type="ECO:0008006" key="4">
    <source>
        <dbReference type="Google" id="ProtNLM"/>
    </source>
</evidence>
<protein>
    <recommendedName>
        <fullName evidence="4">Trehalose 6-phosphate phosphatase</fullName>
    </recommendedName>
</protein>
<dbReference type="GO" id="GO:0005992">
    <property type="term" value="P:trehalose biosynthetic process"/>
    <property type="evidence" value="ECO:0007669"/>
    <property type="project" value="InterPro"/>
</dbReference>
<dbReference type="PANTHER" id="PTHR10788:SF106">
    <property type="entry name" value="BCDNA.GH08860"/>
    <property type="match status" value="1"/>
</dbReference>
<evidence type="ECO:0000313" key="3">
    <source>
        <dbReference type="Proteomes" id="UP000654075"/>
    </source>
</evidence>
<dbReference type="AlphaFoldDB" id="A0A813GRF2"/>
<name>A0A813GRF2_POLGL</name>
<comment type="caution">
    <text evidence="2">The sequence shown here is derived from an EMBL/GenBank/DDBJ whole genome shotgun (WGS) entry which is preliminary data.</text>
</comment>
<dbReference type="SUPFAM" id="SSF56784">
    <property type="entry name" value="HAD-like"/>
    <property type="match status" value="1"/>
</dbReference>
<dbReference type="InterPro" id="IPR003337">
    <property type="entry name" value="Trehalose_PPase"/>
</dbReference>
<dbReference type="Gene3D" id="3.40.50.1000">
    <property type="entry name" value="HAD superfamily/HAD-like"/>
    <property type="match status" value="1"/>
</dbReference>
<evidence type="ECO:0000313" key="2">
    <source>
        <dbReference type="EMBL" id="CAE8629672.1"/>
    </source>
</evidence>
<dbReference type="InterPro" id="IPR001830">
    <property type="entry name" value="Glyco_trans_20"/>
</dbReference>
<reference evidence="2" key="1">
    <citation type="submission" date="2021-02" db="EMBL/GenBank/DDBJ databases">
        <authorList>
            <person name="Dougan E. K."/>
            <person name="Rhodes N."/>
            <person name="Thang M."/>
            <person name="Chan C."/>
        </authorList>
    </citation>
    <scope>NUCLEOTIDE SEQUENCE</scope>
</reference>
<dbReference type="Proteomes" id="UP000654075">
    <property type="component" value="Unassembled WGS sequence"/>
</dbReference>
<sequence>PKALFLDYDGTLREFEARPELAVPTDEIMALLRALNDRVDLEPHIISGRDTGFLEEHFGGLERFTLIAEHGFKILPPSSQGVDRTWRLGEDQDDSTVDHDSWKAIMRTEIMRLVDANPRSHMEEKYFSLVWHFREIDDE</sequence>
<proteinExistence type="inferred from homology"/>
<dbReference type="EMBL" id="CAJNNV010029683">
    <property type="protein sequence ID" value="CAE8629672.1"/>
    <property type="molecule type" value="Genomic_DNA"/>
</dbReference>
<accession>A0A813GRF2</accession>
<evidence type="ECO:0000256" key="1">
    <source>
        <dbReference type="ARBA" id="ARBA00005409"/>
    </source>
</evidence>
<dbReference type="OrthoDB" id="411629at2759"/>
<dbReference type="Pfam" id="PF02358">
    <property type="entry name" value="Trehalose_PPase"/>
    <property type="match status" value="1"/>
</dbReference>
<gene>
    <name evidence="2" type="ORF">PGLA1383_LOCUS46098</name>
</gene>
<comment type="similarity">
    <text evidence="1">In the N-terminal section; belongs to the glycosyltransferase 20 family.</text>
</comment>
<feature type="non-terminal residue" evidence="2">
    <location>
        <position position="1"/>
    </location>
</feature>
<dbReference type="InterPro" id="IPR036412">
    <property type="entry name" value="HAD-like_sf"/>
</dbReference>
<dbReference type="InterPro" id="IPR023214">
    <property type="entry name" value="HAD_sf"/>
</dbReference>